<dbReference type="InterPro" id="IPR011527">
    <property type="entry name" value="ABC1_TM_dom"/>
</dbReference>
<dbReference type="GO" id="GO:0140359">
    <property type="term" value="F:ABC-type transporter activity"/>
    <property type="evidence" value="ECO:0007669"/>
    <property type="project" value="InterPro"/>
</dbReference>
<dbReference type="FunFam" id="1.20.1560.10:FF:000014">
    <property type="entry name" value="Multidrug resistance-associated protein member 4"/>
    <property type="match status" value="1"/>
</dbReference>
<dbReference type="FunFam" id="3.40.50.300:FF:000997">
    <property type="entry name" value="Multidrug resistance-associated protein 1"/>
    <property type="match status" value="1"/>
</dbReference>
<accession>A0A1S4FBX0</accession>
<evidence type="ECO:0000256" key="7">
    <source>
        <dbReference type="ARBA" id="ARBA00022989"/>
    </source>
</evidence>
<dbReference type="InterPro" id="IPR003439">
    <property type="entry name" value="ABC_transporter-like_ATP-bd"/>
</dbReference>
<dbReference type="PROSITE" id="PS00211">
    <property type="entry name" value="ABC_TRANSPORTER_1"/>
    <property type="match status" value="2"/>
</dbReference>
<dbReference type="Proteomes" id="UP000008820">
    <property type="component" value="Chromosome 3"/>
</dbReference>
<evidence type="ECO:0000256" key="3">
    <source>
        <dbReference type="ARBA" id="ARBA00022448"/>
    </source>
</evidence>
<dbReference type="Gene3D" id="3.40.50.300">
    <property type="entry name" value="P-loop containing nucleotide triphosphate hydrolases"/>
    <property type="match status" value="2"/>
</dbReference>
<dbReference type="GO" id="GO:0016887">
    <property type="term" value="F:ATP hydrolysis activity"/>
    <property type="evidence" value="ECO:0007669"/>
    <property type="project" value="InterPro"/>
</dbReference>
<dbReference type="PANTHER" id="PTHR24223">
    <property type="entry name" value="ATP-BINDING CASSETTE SUB-FAMILY C"/>
    <property type="match status" value="1"/>
</dbReference>
<dbReference type="PROSITE" id="PS50929">
    <property type="entry name" value="ABC_TM1F"/>
    <property type="match status" value="2"/>
</dbReference>
<keyword evidence="4" id="KW-0812">Transmembrane</keyword>
<evidence type="ECO:0000313" key="9">
    <source>
        <dbReference type="EnsemblMetazoa" id="AAEL005918-PA"/>
    </source>
</evidence>
<dbReference type="CDD" id="cd03244">
    <property type="entry name" value="ABCC_MRP_domain2"/>
    <property type="match status" value="1"/>
</dbReference>
<evidence type="ECO:0000256" key="8">
    <source>
        <dbReference type="ARBA" id="ARBA00023136"/>
    </source>
</evidence>
<reference evidence="9 10" key="1">
    <citation type="submission" date="2017-06" db="EMBL/GenBank/DDBJ databases">
        <title>Aedes aegypti genome working group (AGWG) sequencing and assembly.</title>
        <authorList>
            <consortium name="Aedes aegypti Genome Working Group (AGWG)"/>
            <person name="Matthews B.J."/>
        </authorList>
    </citation>
    <scope>NUCLEOTIDE SEQUENCE [LARGE SCALE GENOMIC DNA]</scope>
    <source>
        <strain evidence="9 10">LVP_AGWG</strain>
    </source>
</reference>
<gene>
    <name evidence="9" type="primary">5567250</name>
</gene>
<dbReference type="InterPro" id="IPR003593">
    <property type="entry name" value="AAA+_ATPase"/>
</dbReference>
<evidence type="ECO:0000256" key="4">
    <source>
        <dbReference type="ARBA" id="ARBA00022692"/>
    </source>
</evidence>
<keyword evidence="3" id="KW-0813">Transport</keyword>
<dbReference type="GO" id="GO:0005524">
    <property type="term" value="F:ATP binding"/>
    <property type="evidence" value="ECO:0007669"/>
    <property type="project" value="UniProtKB-KW"/>
</dbReference>
<evidence type="ECO:0000256" key="6">
    <source>
        <dbReference type="ARBA" id="ARBA00022840"/>
    </source>
</evidence>
<keyword evidence="8" id="KW-0472">Membrane</keyword>
<dbReference type="Pfam" id="PF00664">
    <property type="entry name" value="ABC_membrane"/>
    <property type="match status" value="2"/>
</dbReference>
<keyword evidence="7" id="KW-1133">Transmembrane helix</keyword>
<evidence type="ECO:0000313" key="10">
    <source>
        <dbReference type="Proteomes" id="UP000008820"/>
    </source>
</evidence>
<dbReference type="CDD" id="cd03250">
    <property type="entry name" value="ABCC_MRP_domain1"/>
    <property type="match status" value="1"/>
</dbReference>
<keyword evidence="10" id="KW-1185">Reference proteome</keyword>
<dbReference type="EnsemblMetazoa" id="AAEL005918-RA">
    <property type="protein sequence ID" value="AAEL005918-PA"/>
    <property type="gene ID" value="AAEL005918"/>
</dbReference>
<dbReference type="InterPro" id="IPR017871">
    <property type="entry name" value="ABC_transporter-like_CS"/>
</dbReference>
<dbReference type="SMART" id="SM00382">
    <property type="entry name" value="AAA"/>
    <property type="match status" value="2"/>
</dbReference>
<dbReference type="InterPro" id="IPR036640">
    <property type="entry name" value="ABC1_TM_sf"/>
</dbReference>
<dbReference type="InterPro" id="IPR027417">
    <property type="entry name" value="P-loop_NTPase"/>
</dbReference>
<dbReference type="Pfam" id="PF00005">
    <property type="entry name" value="ABC_tran"/>
    <property type="match status" value="2"/>
</dbReference>
<evidence type="ECO:0000256" key="2">
    <source>
        <dbReference type="ARBA" id="ARBA00009726"/>
    </source>
</evidence>
<dbReference type="Gene3D" id="1.20.1560.10">
    <property type="entry name" value="ABC transporter type 1, transmembrane domain"/>
    <property type="match status" value="2"/>
</dbReference>
<dbReference type="FunFam" id="3.40.50.300:FF:000163">
    <property type="entry name" value="Multidrug resistance-associated protein member 4"/>
    <property type="match status" value="1"/>
</dbReference>
<comment type="similarity">
    <text evidence="2">Belongs to the ABC transporter superfamily. ABCC family. Conjugate transporter (TC 3.A.1.208) subfamily.</text>
</comment>
<dbReference type="PANTHER" id="PTHR24223:SF456">
    <property type="entry name" value="MULTIDRUG RESISTANCE-ASSOCIATED PROTEIN LETHAL(2)03659"/>
    <property type="match status" value="1"/>
</dbReference>
<keyword evidence="6" id="KW-0067">ATP-binding</keyword>
<sequence length="1312" mass="146818">MEAPRVKLCENPRQNASLLSVLTFWWTVDLFRKGSTKTLGLSDLYKPLEADHADKLGDQLERNWRSQLRKCKNKKSQPSLVKAIFRTFWKDWAMLSLITVFGEIILRIAQPIFLGRLLLYFRRQSDISYEEALYYAIAMIAAKAGSIILDNQYAMLTCLTGIRTKIAICSVLYRKSLRLSRNALGDTSPGKVVNLMSNDVNRFDIVAFLICYMWASPIVTIIVLVLLWYEVGWAGPIGMVVIFVVTPIQSFFGKLTSRYRLQTALKTDERIRLMDEIISGIQVIKMYAWEKPFAKLISAARRAELKIVLKSGFIRGLYMTFGLFTTRAALFATMVGLILMQEEITAAKVFVVASYLNIVAFTMSGLFVRGVAEIAEGLVATRRLQKFLEYDEISERVPYNETREDSGKSENKESNLALSFQGVSARWIMPREENQSHRPLTLDNLNANIPRGKLVGIVGAIGSGKSSILQAILGELPLESGQIICNDTISYVSQEPWLFAGSIRQNILFGNALDRKRYKKAIRVCALEADLEQFPDGDETLVGERGISLSGGQKARICLARAVYKQSGIYLMDDPLSAVDAHVAKHLFELCIGDKGFLGRQGATRMLVTHQVHFLVEADWVIVMNDGKIEAQGAPQDLMHKGIDLVRVSESEGSENITDGDLRLSRQSSCASVTSSRSSISELENDNDATEQYDRQKMEQAFEKSSADSLGGSMFVHYSKGAGGLTIAIGLIFLFVLTQLIVSFTDYWISFWVSQEELRSFIGTKNDSSVMEDRSSEPLDTNICLTVQGAAVAGIFIFGMIRAINFYRSCARASQNIHDWCFKGFISATKRFFDVNPSGRILNRFSKDMGAMDEWLPKSIMDATQTVLTIIGAMLVILIVQPFFLIPILILLLILLYTRRIYMKTSQNSRRLEGITRSPIFSHIATTLNGLPTIRSFGVQRLLTAEFDQHQNVNTGAYFMFHCGRIAFGMVLDLIFFLFLVIVVFTFLLLESSVLGDKVGLVVTQITALAGMLQFGIRQSAEMFNHLIAVERLLEYRDLPTEKQPSEEEQCSVLPKQWPTEGRVEFENVKFKYFEEAPFVLQDLSFEIKPREKVGIVGRTGAGKSSIIGALFRTAIIEGRIAIDGINTENVTLETLRSSISIIPQDPVLFSGTLRKNLDPFDKYADADLWQALDLVELKDVADGPSGLQTYIASGGSNYSVGQRQLLCLARAVLRSNKILVLDEATANVDPETDQLIQQTIRQRFAECTVLTIAHRLNTIMDYDRILVMSEGRAVEFGTPSELVQIPNGVFREIVMATGPVEAENLINLAKR</sequence>
<reference evidence="9" key="2">
    <citation type="submission" date="2020-05" db="UniProtKB">
        <authorList>
            <consortium name="EnsemblMetazoa"/>
        </authorList>
    </citation>
    <scope>IDENTIFICATION</scope>
    <source>
        <strain evidence="9">LVP_AGWG</strain>
    </source>
</reference>
<proteinExistence type="inferred from homology"/>
<dbReference type="SUPFAM" id="SSF52540">
    <property type="entry name" value="P-loop containing nucleoside triphosphate hydrolases"/>
    <property type="match status" value="2"/>
</dbReference>
<keyword evidence="5" id="KW-0547">Nucleotide-binding</keyword>
<dbReference type="OrthoDB" id="6500128at2759"/>
<evidence type="ECO:0000256" key="1">
    <source>
        <dbReference type="ARBA" id="ARBA00004141"/>
    </source>
</evidence>
<dbReference type="PROSITE" id="PS50893">
    <property type="entry name" value="ABC_TRANSPORTER_2"/>
    <property type="match status" value="2"/>
</dbReference>
<dbReference type="SUPFAM" id="SSF90123">
    <property type="entry name" value="ABC transporter transmembrane region"/>
    <property type="match status" value="2"/>
</dbReference>
<organism evidence="9 10">
    <name type="scientific">Aedes aegypti</name>
    <name type="common">Yellowfever mosquito</name>
    <name type="synonym">Culex aegypti</name>
    <dbReference type="NCBI Taxonomy" id="7159"/>
    <lineage>
        <taxon>Eukaryota</taxon>
        <taxon>Metazoa</taxon>
        <taxon>Ecdysozoa</taxon>
        <taxon>Arthropoda</taxon>
        <taxon>Hexapoda</taxon>
        <taxon>Insecta</taxon>
        <taxon>Pterygota</taxon>
        <taxon>Neoptera</taxon>
        <taxon>Endopterygota</taxon>
        <taxon>Diptera</taxon>
        <taxon>Nematocera</taxon>
        <taxon>Culicoidea</taxon>
        <taxon>Culicidae</taxon>
        <taxon>Culicinae</taxon>
        <taxon>Aedini</taxon>
        <taxon>Aedes</taxon>
        <taxon>Stegomyia</taxon>
    </lineage>
</organism>
<protein>
    <submittedName>
        <fullName evidence="9">Uncharacterized protein</fullName>
    </submittedName>
</protein>
<name>A0A1S4FBX0_AEDAE</name>
<dbReference type="InterPro" id="IPR050173">
    <property type="entry name" value="ABC_transporter_C-like"/>
</dbReference>
<dbReference type="FunFam" id="1.20.1560.10:FF:000026">
    <property type="entry name" value="Multidrug resistance-associated protein lethal(2)03659"/>
    <property type="match status" value="1"/>
</dbReference>
<comment type="subcellular location">
    <subcellularLocation>
        <location evidence="1">Membrane</location>
        <topology evidence="1">Multi-pass membrane protein</topology>
    </subcellularLocation>
</comment>
<dbReference type="InParanoid" id="A0A1S4FBX0"/>
<dbReference type="VEuPathDB" id="VectorBase:AAEL005918"/>
<evidence type="ECO:0000256" key="5">
    <source>
        <dbReference type="ARBA" id="ARBA00022741"/>
    </source>
</evidence>
<dbReference type="GO" id="GO:0016020">
    <property type="term" value="C:membrane"/>
    <property type="evidence" value="ECO:0007669"/>
    <property type="project" value="UniProtKB-SubCell"/>
</dbReference>